<gene>
    <name evidence="3" type="ORF">Tco_0893047</name>
</gene>
<sequence>MRELREDPFFENKNDDAHEHVERVLDIVSLFNIPRVTHDAVMLRVFAITLTEAAKRLVDSLSSGTVNSWDLLKKAFIQRLGEDSQGPIPGMTPAQALTTIKTMADHSQKWHDSSSSRNIDSGDNYEEIAAIVNKLDSLAHLDKECLLNEEVKSVEEVKYGEFGRSFPFNNGAKYRVGLPRYHTRVDNRPMFGEKRPSLEELITKHLEESTRRRVEMEEWVKKLQKNVEINTQNLSASLKNLETQIKQLIKEFHTKAASEVPSSSVGQCKAIYANDEAPIDNTSSNGTNELHGVSFISDADEQVA</sequence>
<dbReference type="Proteomes" id="UP001151760">
    <property type="component" value="Unassembled WGS sequence"/>
</dbReference>
<feature type="region of interest" description="Disordered" evidence="2">
    <location>
        <begin position="278"/>
        <end position="304"/>
    </location>
</feature>
<dbReference type="EMBL" id="BQNB010014027">
    <property type="protein sequence ID" value="GJT23110.1"/>
    <property type="molecule type" value="Genomic_DNA"/>
</dbReference>
<name>A0ABQ5C7N1_9ASTR</name>
<evidence type="ECO:0000313" key="3">
    <source>
        <dbReference type="EMBL" id="GJT23110.1"/>
    </source>
</evidence>
<keyword evidence="1" id="KW-0175">Coiled coil</keyword>
<organism evidence="3 4">
    <name type="scientific">Tanacetum coccineum</name>
    <dbReference type="NCBI Taxonomy" id="301880"/>
    <lineage>
        <taxon>Eukaryota</taxon>
        <taxon>Viridiplantae</taxon>
        <taxon>Streptophyta</taxon>
        <taxon>Embryophyta</taxon>
        <taxon>Tracheophyta</taxon>
        <taxon>Spermatophyta</taxon>
        <taxon>Magnoliopsida</taxon>
        <taxon>eudicotyledons</taxon>
        <taxon>Gunneridae</taxon>
        <taxon>Pentapetalae</taxon>
        <taxon>asterids</taxon>
        <taxon>campanulids</taxon>
        <taxon>Asterales</taxon>
        <taxon>Asteraceae</taxon>
        <taxon>Asteroideae</taxon>
        <taxon>Anthemideae</taxon>
        <taxon>Anthemidinae</taxon>
        <taxon>Tanacetum</taxon>
    </lineage>
</organism>
<evidence type="ECO:0000256" key="1">
    <source>
        <dbReference type="SAM" id="Coils"/>
    </source>
</evidence>
<proteinExistence type="predicted"/>
<evidence type="ECO:0000313" key="4">
    <source>
        <dbReference type="Proteomes" id="UP001151760"/>
    </source>
</evidence>
<protein>
    <submittedName>
        <fullName evidence="3">Uncharacterized protein</fullName>
    </submittedName>
</protein>
<reference evidence="3" key="1">
    <citation type="journal article" date="2022" name="Int. J. Mol. Sci.">
        <title>Draft Genome of Tanacetum Coccineum: Genomic Comparison of Closely Related Tanacetum-Family Plants.</title>
        <authorList>
            <person name="Yamashiro T."/>
            <person name="Shiraishi A."/>
            <person name="Nakayama K."/>
            <person name="Satake H."/>
        </authorList>
    </citation>
    <scope>NUCLEOTIDE SEQUENCE</scope>
</reference>
<evidence type="ECO:0000256" key="2">
    <source>
        <dbReference type="SAM" id="MobiDB-lite"/>
    </source>
</evidence>
<keyword evidence="4" id="KW-1185">Reference proteome</keyword>
<feature type="coiled-coil region" evidence="1">
    <location>
        <begin position="206"/>
        <end position="251"/>
    </location>
</feature>
<accession>A0ABQ5C7N1</accession>
<reference evidence="3" key="2">
    <citation type="submission" date="2022-01" db="EMBL/GenBank/DDBJ databases">
        <authorList>
            <person name="Yamashiro T."/>
            <person name="Shiraishi A."/>
            <person name="Satake H."/>
            <person name="Nakayama K."/>
        </authorList>
    </citation>
    <scope>NUCLEOTIDE SEQUENCE</scope>
</reference>
<comment type="caution">
    <text evidence="3">The sequence shown here is derived from an EMBL/GenBank/DDBJ whole genome shotgun (WGS) entry which is preliminary data.</text>
</comment>